<proteinExistence type="predicted"/>
<organism evidence="1 2">
    <name type="scientific">Macrolepiota fuliginosa MF-IS2</name>
    <dbReference type="NCBI Taxonomy" id="1400762"/>
    <lineage>
        <taxon>Eukaryota</taxon>
        <taxon>Fungi</taxon>
        <taxon>Dikarya</taxon>
        <taxon>Basidiomycota</taxon>
        <taxon>Agaricomycotina</taxon>
        <taxon>Agaricomycetes</taxon>
        <taxon>Agaricomycetidae</taxon>
        <taxon>Agaricales</taxon>
        <taxon>Agaricineae</taxon>
        <taxon>Agaricaceae</taxon>
        <taxon>Macrolepiota</taxon>
    </lineage>
</organism>
<dbReference type="InterPro" id="IPR036397">
    <property type="entry name" value="RNaseH_sf"/>
</dbReference>
<name>A0A9P5X191_9AGAR</name>
<dbReference type="AlphaFoldDB" id="A0A9P5X191"/>
<accession>A0A9P5X191</accession>
<reference evidence="1" key="1">
    <citation type="submission" date="2020-11" db="EMBL/GenBank/DDBJ databases">
        <authorList>
            <consortium name="DOE Joint Genome Institute"/>
            <person name="Ahrendt S."/>
            <person name="Riley R."/>
            <person name="Andreopoulos W."/>
            <person name="Labutti K."/>
            <person name="Pangilinan J."/>
            <person name="Ruiz-Duenas F.J."/>
            <person name="Barrasa J.M."/>
            <person name="Sanchez-Garcia M."/>
            <person name="Camarero S."/>
            <person name="Miyauchi S."/>
            <person name="Serrano A."/>
            <person name="Linde D."/>
            <person name="Babiker R."/>
            <person name="Drula E."/>
            <person name="Ayuso-Fernandez I."/>
            <person name="Pacheco R."/>
            <person name="Padilla G."/>
            <person name="Ferreira P."/>
            <person name="Barriuso J."/>
            <person name="Kellner H."/>
            <person name="Castanera R."/>
            <person name="Alfaro M."/>
            <person name="Ramirez L."/>
            <person name="Pisabarro A.G."/>
            <person name="Kuo A."/>
            <person name="Tritt A."/>
            <person name="Lipzen A."/>
            <person name="He G."/>
            <person name="Yan M."/>
            <person name="Ng V."/>
            <person name="Cullen D."/>
            <person name="Martin F."/>
            <person name="Rosso M.-N."/>
            <person name="Henrissat B."/>
            <person name="Hibbett D."/>
            <person name="Martinez A.T."/>
            <person name="Grigoriev I.V."/>
        </authorList>
    </citation>
    <scope>NUCLEOTIDE SEQUENCE</scope>
    <source>
        <strain evidence="1">MF-IS2</strain>
    </source>
</reference>
<feature type="non-terminal residue" evidence="1">
    <location>
        <position position="83"/>
    </location>
</feature>
<comment type="caution">
    <text evidence="1">The sequence shown here is derived from an EMBL/GenBank/DDBJ whole genome shotgun (WGS) entry which is preliminary data.</text>
</comment>
<dbReference type="EMBL" id="MU151846">
    <property type="protein sequence ID" value="KAF9441596.1"/>
    <property type="molecule type" value="Genomic_DNA"/>
</dbReference>
<dbReference type="Gene3D" id="3.30.420.10">
    <property type="entry name" value="Ribonuclease H-like superfamily/Ribonuclease H"/>
    <property type="match status" value="1"/>
</dbReference>
<gene>
    <name evidence="1" type="ORF">P691DRAFT_683375</name>
</gene>
<sequence>MGSDGRKWAWKTPGKGLSDRLVEGIVKFGGGCVHHIEGIMNGEGYVHILDDKLHQSLKKHRKKKGDIIFQHDNDLKHKSKQAQ</sequence>
<evidence type="ECO:0000313" key="2">
    <source>
        <dbReference type="Proteomes" id="UP000807342"/>
    </source>
</evidence>
<keyword evidence="2" id="KW-1185">Reference proteome</keyword>
<evidence type="ECO:0000313" key="1">
    <source>
        <dbReference type="EMBL" id="KAF9441596.1"/>
    </source>
</evidence>
<dbReference type="GO" id="GO:0003676">
    <property type="term" value="F:nucleic acid binding"/>
    <property type="evidence" value="ECO:0007669"/>
    <property type="project" value="InterPro"/>
</dbReference>
<protein>
    <recommendedName>
        <fullName evidence="3">Tc1-like transposase DDE domain-containing protein</fullName>
    </recommendedName>
</protein>
<dbReference type="OrthoDB" id="2904555at2759"/>
<dbReference type="Proteomes" id="UP000807342">
    <property type="component" value="Unassembled WGS sequence"/>
</dbReference>
<evidence type="ECO:0008006" key="3">
    <source>
        <dbReference type="Google" id="ProtNLM"/>
    </source>
</evidence>